<evidence type="ECO:0000256" key="1">
    <source>
        <dbReference type="ARBA" id="ARBA00022614"/>
    </source>
</evidence>
<comment type="caution">
    <text evidence="5">The sequence shown here is derived from an EMBL/GenBank/DDBJ whole genome shotgun (WGS) entry which is preliminary data.</text>
</comment>
<dbReference type="SUPFAM" id="SSF52540">
    <property type="entry name" value="P-loop containing nucleoside triphosphate hydrolases"/>
    <property type="match status" value="1"/>
</dbReference>
<dbReference type="Pfam" id="PF23282">
    <property type="entry name" value="WHD_ROQ1"/>
    <property type="match status" value="1"/>
</dbReference>
<dbReference type="Gramene" id="OIT29099">
    <property type="protein sequence ID" value="OIT29099"/>
    <property type="gene ID" value="A4A49_22861"/>
</dbReference>
<dbReference type="Pfam" id="PF00931">
    <property type="entry name" value="NB-ARC"/>
    <property type="match status" value="1"/>
</dbReference>
<dbReference type="InterPro" id="IPR001611">
    <property type="entry name" value="Leu-rich_rpt"/>
</dbReference>
<dbReference type="InterPro" id="IPR000157">
    <property type="entry name" value="TIR_dom"/>
</dbReference>
<keyword evidence="2" id="KW-0677">Repeat</keyword>
<keyword evidence="6" id="KW-1185">Reference proteome</keyword>
<proteinExistence type="predicted"/>
<dbReference type="PANTHER" id="PTHR11017:SF517">
    <property type="entry name" value="TMV RESISTANCE PROTEIN N"/>
    <property type="match status" value="1"/>
</dbReference>
<dbReference type="EMBL" id="MJEQ01001866">
    <property type="protein sequence ID" value="OIT29099.1"/>
    <property type="molecule type" value="Genomic_DNA"/>
</dbReference>
<dbReference type="InterPro" id="IPR044974">
    <property type="entry name" value="Disease_R_plants"/>
</dbReference>
<dbReference type="STRING" id="49451.A0A314KK60"/>
<dbReference type="AlphaFoldDB" id="A0A314KK60"/>
<dbReference type="SUPFAM" id="SSF46785">
    <property type="entry name" value="Winged helix' DNA-binding domain"/>
    <property type="match status" value="1"/>
</dbReference>
<dbReference type="Proteomes" id="UP000187609">
    <property type="component" value="Unassembled WGS sequence"/>
</dbReference>
<dbReference type="Gene3D" id="3.40.50.10140">
    <property type="entry name" value="Toll/interleukin-1 receptor homology (TIR) domain"/>
    <property type="match status" value="1"/>
</dbReference>
<dbReference type="SUPFAM" id="SSF52058">
    <property type="entry name" value="L domain-like"/>
    <property type="match status" value="1"/>
</dbReference>
<dbReference type="PANTHER" id="PTHR11017">
    <property type="entry name" value="LEUCINE-RICH REPEAT-CONTAINING PROTEIN"/>
    <property type="match status" value="1"/>
</dbReference>
<dbReference type="PRINTS" id="PR00364">
    <property type="entry name" value="DISEASERSIST"/>
</dbReference>
<dbReference type="GO" id="GO:0007165">
    <property type="term" value="P:signal transduction"/>
    <property type="evidence" value="ECO:0007669"/>
    <property type="project" value="InterPro"/>
</dbReference>
<dbReference type="PROSITE" id="PS50104">
    <property type="entry name" value="TIR"/>
    <property type="match status" value="1"/>
</dbReference>
<evidence type="ECO:0000256" key="3">
    <source>
        <dbReference type="ARBA" id="ARBA00022821"/>
    </source>
</evidence>
<sequence length="1227" mass="140397">MALNITRRLIILILIHTLRVSAILFITFNLKDSGKDDEDDKLPLTEFCVKHYFGPKRPSAYNAILCKDLFRRLTRLLCITGEFDPSYLRALRKFVPDFKDNEDALNKFLSNITRCAGWRTFKDDNEIERGENIKTELEYAIVHSRSSIIILSENYATSTWCLDELVKILEHKRTKGHAILPVFYHVDPSEVKDQTKSFAEAFRRYEQQIEAESDEGKREWIDKVQKWRAALGEVADLVGVTVINQEDRKESKFIEEILQLIEDKLNRTISSVAPYLVGISFRVKNIVSWLQNGSNDDNIIAICGMSGIGKTTVAKYIFTTNFERFEGSSFLANIRDISQQPDGLIRLQKQLLYDLTGKKSKIQDIDEGIIKIRDAICFRRVLVILDDIDQQEELHAIIGIKNWFCPGSKIIVTTKNSNLLQVHGIQKVHEVKEMGNDESLELFSWHSFGEDHPADGYMELSTRVVKHCGGLPLALQVLGSSLRGKNIDVWKSALDKLEVIPANQIMKKLKLGYDSLKDDHDKNLFLDIACFFTRKDKDYVIAVLDESYTYTRVGIQNLADRLLLTIEGNKLIMHQMLRDMGREIVRQESPKKPGRRTRLWHYKDSFNVLRDDMGSETIEGLSLDMNMVKEDQSFMGSSSSGRKSPFFGFSRNLIKFSSRTLNVIELGTNIFTVMNKLRLLQISYTHLNGAYKDFPKNLRWLYWRGFPLKSMPNDFPLDSLAVLDMRNSCLERLWPGRRVLQLLKILNLSHSHSLSRTPDFSELPMLERLVLKECVNLVEVHESIGTLEARLIFLNLKNCKRLQKLPRQICKLKVLKTLIISGCSNLLELPRDLWRMQSLIVFLADQIPMSQLPSTNKQNSKWHAFIQSWVSKPRKVPKLSSVSLPKSLVNLSLAGCNLSEAAFPKDFSNLLMLQDLDLSKNPITSLPDCIRTLSRLNILVLDDCRMLKALIDLPRINNLRVGYCTSLEKVTYLSVGCRAKTHHLNGCKELNDMEGSFKLEAMGEIEKTMKSLELSMWDSVGSFEVKLYNNSTNTESRGPAKALFEKGLISIVLPGSNVPNWFCYKSAGATLTYTVPSLPDLNLKIHGLTVCSVYTIDWNVWTEGIQFYLIIHNEQKNVKLIYSPTCYGLPEAHKEMLWFSHWKFRSQLDAGDTLNVTVLSMTGFNIKEIGIHIMHGEQADMVSDSNSQEMQRDYPYQGMIPERQGLVDLYCFGQMGIGLHFILPYIP</sequence>
<keyword evidence="3" id="KW-0611">Plant defense</keyword>
<feature type="domain" description="TIR" evidence="4">
    <location>
        <begin position="90"/>
        <end position="265"/>
    </location>
</feature>
<dbReference type="InterPro" id="IPR002182">
    <property type="entry name" value="NB-ARC"/>
</dbReference>
<dbReference type="GO" id="GO:0043531">
    <property type="term" value="F:ADP binding"/>
    <property type="evidence" value="ECO:0007669"/>
    <property type="project" value="InterPro"/>
</dbReference>
<dbReference type="InterPro" id="IPR058192">
    <property type="entry name" value="WHD_ROQ1-like"/>
</dbReference>
<keyword evidence="1" id="KW-0433">Leucine-rich repeat</keyword>
<dbReference type="SMR" id="A0A314KK60"/>
<dbReference type="SMART" id="SM00255">
    <property type="entry name" value="TIR"/>
    <property type="match status" value="1"/>
</dbReference>
<protein>
    <submittedName>
        <fullName evidence="5">Tmv resistance protein n</fullName>
    </submittedName>
</protein>
<dbReference type="InterPro" id="IPR036390">
    <property type="entry name" value="WH_DNA-bd_sf"/>
</dbReference>
<reference evidence="5" key="1">
    <citation type="submission" date="2016-11" db="EMBL/GenBank/DDBJ databases">
        <title>The genome of Nicotiana attenuata.</title>
        <authorList>
            <person name="Xu S."/>
            <person name="Brockmoeller T."/>
            <person name="Gaquerel E."/>
            <person name="Navarro A."/>
            <person name="Kuhl H."/>
            <person name="Gase K."/>
            <person name="Ling Z."/>
            <person name="Zhou W."/>
            <person name="Kreitzer C."/>
            <person name="Stanke M."/>
            <person name="Tang H."/>
            <person name="Lyons E."/>
            <person name="Pandey P."/>
            <person name="Pandey S.P."/>
            <person name="Timmermann B."/>
            <person name="Baldwin I.T."/>
        </authorList>
    </citation>
    <scope>NUCLEOTIDE SEQUENCE [LARGE SCALE GENOMIC DNA]</scope>
    <source>
        <strain evidence="5">UT</strain>
    </source>
</reference>
<dbReference type="Gene3D" id="3.80.10.10">
    <property type="entry name" value="Ribonuclease Inhibitor"/>
    <property type="match status" value="2"/>
</dbReference>
<dbReference type="Gene3D" id="1.10.8.430">
    <property type="entry name" value="Helical domain of apoptotic protease-activating factors"/>
    <property type="match status" value="1"/>
</dbReference>
<dbReference type="Pfam" id="PF01582">
    <property type="entry name" value="TIR"/>
    <property type="match status" value="1"/>
</dbReference>
<evidence type="ECO:0000256" key="2">
    <source>
        <dbReference type="ARBA" id="ARBA00022737"/>
    </source>
</evidence>
<evidence type="ECO:0000259" key="4">
    <source>
        <dbReference type="PROSITE" id="PS50104"/>
    </source>
</evidence>
<dbReference type="InterPro" id="IPR035897">
    <property type="entry name" value="Toll_tir_struct_dom_sf"/>
</dbReference>
<dbReference type="PROSITE" id="PS51450">
    <property type="entry name" value="LRR"/>
    <property type="match status" value="1"/>
</dbReference>
<organism evidence="5 6">
    <name type="scientific">Nicotiana attenuata</name>
    <name type="common">Coyote tobacco</name>
    <dbReference type="NCBI Taxonomy" id="49451"/>
    <lineage>
        <taxon>Eukaryota</taxon>
        <taxon>Viridiplantae</taxon>
        <taxon>Streptophyta</taxon>
        <taxon>Embryophyta</taxon>
        <taxon>Tracheophyta</taxon>
        <taxon>Spermatophyta</taxon>
        <taxon>Magnoliopsida</taxon>
        <taxon>eudicotyledons</taxon>
        <taxon>Gunneridae</taxon>
        <taxon>Pentapetalae</taxon>
        <taxon>asterids</taxon>
        <taxon>lamiids</taxon>
        <taxon>Solanales</taxon>
        <taxon>Solanaceae</taxon>
        <taxon>Nicotianoideae</taxon>
        <taxon>Nicotianeae</taxon>
        <taxon>Nicotiana</taxon>
    </lineage>
</organism>
<name>A0A314KK60_NICAT</name>
<evidence type="ECO:0000313" key="6">
    <source>
        <dbReference type="Proteomes" id="UP000187609"/>
    </source>
</evidence>
<evidence type="ECO:0000313" key="5">
    <source>
        <dbReference type="EMBL" id="OIT29099.1"/>
    </source>
</evidence>
<accession>A0A314KK60</accession>
<dbReference type="Gene3D" id="3.40.50.300">
    <property type="entry name" value="P-loop containing nucleotide triphosphate hydrolases"/>
    <property type="match status" value="1"/>
</dbReference>
<dbReference type="InterPro" id="IPR042197">
    <property type="entry name" value="Apaf_helical"/>
</dbReference>
<dbReference type="InterPro" id="IPR027417">
    <property type="entry name" value="P-loop_NTPase"/>
</dbReference>
<dbReference type="GO" id="GO:0006952">
    <property type="term" value="P:defense response"/>
    <property type="evidence" value="ECO:0007669"/>
    <property type="project" value="UniProtKB-KW"/>
</dbReference>
<dbReference type="SUPFAM" id="SSF52200">
    <property type="entry name" value="Toll/Interleukin receptor TIR domain"/>
    <property type="match status" value="1"/>
</dbReference>
<dbReference type="InterPro" id="IPR032675">
    <property type="entry name" value="LRR_dom_sf"/>
</dbReference>
<gene>
    <name evidence="5" type="primary">N_6</name>
    <name evidence="5" type="ORF">A4A49_22861</name>
</gene>